<dbReference type="Pfam" id="PF03780">
    <property type="entry name" value="Asp23"/>
    <property type="match status" value="1"/>
</dbReference>
<proteinExistence type="inferred from homology"/>
<sequence length="135" mass="14728">MTEQNIQSLQQPTPQGKEALGKIEVAPEVIEVIAGIATNEVEGVSGTRGSFASGVVEKFGKKVHGKGIKTEWTEDGLIVDVYCFVQYGASVAHVAREVQRQIRESIENMTELQTKEVNVHVTGIQFDQATNSKVE</sequence>
<organism evidence="2 3">
    <name type="scientific">Kurthia gibsonii</name>
    <dbReference type="NCBI Taxonomy" id="33946"/>
    <lineage>
        <taxon>Bacteria</taxon>
        <taxon>Bacillati</taxon>
        <taxon>Bacillota</taxon>
        <taxon>Bacilli</taxon>
        <taxon>Bacillales</taxon>
        <taxon>Caryophanaceae</taxon>
        <taxon>Kurthia</taxon>
    </lineage>
</organism>
<dbReference type="EMBL" id="JBCEWA010000007">
    <property type="protein sequence ID" value="MEL5988838.1"/>
    <property type="molecule type" value="Genomic_DNA"/>
</dbReference>
<gene>
    <name evidence="2" type="ORF">AAF454_10550</name>
</gene>
<name>A0ABU9LPA6_9BACL</name>
<dbReference type="PANTHER" id="PTHR34297">
    <property type="entry name" value="HYPOTHETICAL CYTOSOLIC PROTEIN-RELATED"/>
    <property type="match status" value="1"/>
</dbReference>
<keyword evidence="3" id="KW-1185">Reference proteome</keyword>
<evidence type="ECO:0000256" key="1">
    <source>
        <dbReference type="ARBA" id="ARBA00005721"/>
    </source>
</evidence>
<dbReference type="RefSeq" id="WP_087680245.1">
    <property type="nucleotide sequence ID" value="NZ_CP147847.1"/>
</dbReference>
<dbReference type="PANTHER" id="PTHR34297:SF1">
    <property type="entry name" value="ASP23_GLS24 FAMILY ENVELOPE STRESS RESPONSE PROTEIN"/>
    <property type="match status" value="1"/>
</dbReference>
<comment type="similarity">
    <text evidence="1">Belongs to the asp23 family.</text>
</comment>
<evidence type="ECO:0000313" key="3">
    <source>
        <dbReference type="Proteomes" id="UP001398420"/>
    </source>
</evidence>
<comment type="caution">
    <text evidence="2">The sequence shown here is derived from an EMBL/GenBank/DDBJ whole genome shotgun (WGS) entry which is preliminary data.</text>
</comment>
<dbReference type="InterPro" id="IPR005531">
    <property type="entry name" value="Asp23"/>
</dbReference>
<reference evidence="2 3" key="1">
    <citation type="submission" date="2024-04" db="EMBL/GenBank/DDBJ databases">
        <authorList>
            <person name="Wu Y.S."/>
            <person name="Zhang L."/>
        </authorList>
    </citation>
    <scope>NUCLEOTIDE SEQUENCE [LARGE SCALE GENOMIC DNA]</scope>
    <source>
        <strain evidence="2 3">KG-01</strain>
    </source>
</reference>
<evidence type="ECO:0000313" key="2">
    <source>
        <dbReference type="EMBL" id="MEL5988838.1"/>
    </source>
</evidence>
<dbReference type="Proteomes" id="UP001398420">
    <property type="component" value="Unassembled WGS sequence"/>
</dbReference>
<protein>
    <submittedName>
        <fullName evidence="2">Asp23/Gls24 family envelope stress response protein</fullName>
    </submittedName>
</protein>
<accession>A0ABU9LPA6</accession>